<organism evidence="2 3">
    <name type="scientific">Candidatus Gallimonas intestinavium</name>
    <dbReference type="NCBI Taxonomy" id="2838603"/>
    <lineage>
        <taxon>Bacteria</taxon>
        <taxon>Bacillati</taxon>
        <taxon>Bacillota</taxon>
        <taxon>Clostridia</taxon>
        <taxon>Candidatus Gallimonas</taxon>
    </lineage>
</organism>
<dbReference type="InterPro" id="IPR011437">
    <property type="entry name" value="DUF1540"/>
</dbReference>
<evidence type="ECO:0000313" key="3">
    <source>
        <dbReference type="Proteomes" id="UP000824102"/>
    </source>
</evidence>
<gene>
    <name evidence="2" type="ORF">H9964_00390</name>
</gene>
<accession>A0A9D2G3P3</accession>
<dbReference type="Proteomes" id="UP000824102">
    <property type="component" value="Unassembled WGS sequence"/>
</dbReference>
<name>A0A9D2G3P3_9FIRM</name>
<evidence type="ECO:0000259" key="1">
    <source>
        <dbReference type="Pfam" id="PF07561"/>
    </source>
</evidence>
<dbReference type="Pfam" id="PF07561">
    <property type="entry name" value="DUF1540"/>
    <property type="match status" value="1"/>
</dbReference>
<dbReference type="EMBL" id="DXBB01000006">
    <property type="protein sequence ID" value="HIZ72018.1"/>
    <property type="molecule type" value="Genomic_DNA"/>
</dbReference>
<proteinExistence type="predicted"/>
<evidence type="ECO:0000313" key="2">
    <source>
        <dbReference type="EMBL" id="HIZ72018.1"/>
    </source>
</evidence>
<sequence>MDHDQINCGVSCGVSECKFNVDGCHCELETIHVGNTCEGEHCTCCDSYQKRR</sequence>
<reference evidence="2" key="1">
    <citation type="journal article" date="2021" name="PeerJ">
        <title>Extensive microbial diversity within the chicken gut microbiome revealed by metagenomics and culture.</title>
        <authorList>
            <person name="Gilroy R."/>
            <person name="Ravi A."/>
            <person name="Getino M."/>
            <person name="Pursley I."/>
            <person name="Horton D.L."/>
            <person name="Alikhan N.F."/>
            <person name="Baker D."/>
            <person name="Gharbi K."/>
            <person name="Hall N."/>
            <person name="Watson M."/>
            <person name="Adriaenssens E.M."/>
            <person name="Foster-Nyarko E."/>
            <person name="Jarju S."/>
            <person name="Secka A."/>
            <person name="Antonio M."/>
            <person name="Oren A."/>
            <person name="Chaudhuri R.R."/>
            <person name="La Ragione R."/>
            <person name="Hildebrand F."/>
            <person name="Pallen M.J."/>
        </authorList>
    </citation>
    <scope>NUCLEOTIDE SEQUENCE</scope>
    <source>
        <strain evidence="2">ChiW7-2402</strain>
    </source>
</reference>
<feature type="domain" description="DUF1540" evidence="1">
    <location>
        <begin position="10"/>
        <end position="48"/>
    </location>
</feature>
<dbReference type="AlphaFoldDB" id="A0A9D2G3P3"/>
<protein>
    <submittedName>
        <fullName evidence="2">DUF1540 domain-containing protein</fullName>
    </submittedName>
</protein>
<reference evidence="2" key="2">
    <citation type="submission" date="2021-04" db="EMBL/GenBank/DDBJ databases">
        <authorList>
            <person name="Gilroy R."/>
        </authorList>
    </citation>
    <scope>NUCLEOTIDE SEQUENCE</scope>
    <source>
        <strain evidence="2">ChiW7-2402</strain>
    </source>
</reference>
<comment type="caution">
    <text evidence="2">The sequence shown here is derived from an EMBL/GenBank/DDBJ whole genome shotgun (WGS) entry which is preliminary data.</text>
</comment>